<name>A0A1S2L9T7_9BACI</name>
<evidence type="ECO:0000256" key="3">
    <source>
        <dbReference type="SAM" id="Coils"/>
    </source>
</evidence>
<dbReference type="PANTHER" id="PTHR32089">
    <property type="entry name" value="METHYL-ACCEPTING CHEMOTAXIS PROTEIN MCPB"/>
    <property type="match status" value="1"/>
</dbReference>
<evidence type="ECO:0000256" key="1">
    <source>
        <dbReference type="ARBA" id="ARBA00023224"/>
    </source>
</evidence>
<dbReference type="CDD" id="cd11386">
    <property type="entry name" value="MCP_signal"/>
    <property type="match status" value="1"/>
</dbReference>
<feature type="coiled-coil region" evidence="3">
    <location>
        <begin position="8"/>
        <end position="42"/>
    </location>
</feature>
<dbReference type="SMART" id="SM00283">
    <property type="entry name" value="MA"/>
    <property type="match status" value="1"/>
</dbReference>
<dbReference type="EMBL" id="MLQQ01000052">
    <property type="protein sequence ID" value="OIJ08527.1"/>
    <property type="molecule type" value="Genomic_DNA"/>
</dbReference>
<feature type="domain" description="Methyl-accepting transducer" evidence="4">
    <location>
        <begin position="84"/>
        <end position="282"/>
    </location>
</feature>
<accession>A0A1S2L9T7</accession>
<evidence type="ECO:0000313" key="6">
    <source>
        <dbReference type="Proteomes" id="UP000180098"/>
    </source>
</evidence>
<dbReference type="PROSITE" id="PS50111">
    <property type="entry name" value="CHEMOTAXIS_TRANSDUC_2"/>
    <property type="match status" value="1"/>
</dbReference>
<dbReference type="PANTHER" id="PTHR32089:SF112">
    <property type="entry name" value="LYSOZYME-LIKE PROTEIN-RELATED"/>
    <property type="match status" value="1"/>
</dbReference>
<evidence type="ECO:0000259" key="4">
    <source>
        <dbReference type="PROSITE" id="PS50111"/>
    </source>
</evidence>
<dbReference type="SUPFAM" id="SSF58104">
    <property type="entry name" value="Methyl-accepting chemotaxis protein (MCP) signaling domain"/>
    <property type="match status" value="1"/>
</dbReference>
<dbReference type="RefSeq" id="WP_071314687.1">
    <property type="nucleotide sequence ID" value="NZ_MLQQ01000052.1"/>
</dbReference>
<reference evidence="5 6" key="1">
    <citation type="submission" date="2016-10" db="EMBL/GenBank/DDBJ databases">
        <title>Draft genome sequences of four alkaliphilic bacteria belonging to the Anaerobacillus genus.</title>
        <authorList>
            <person name="Bassil N.M."/>
            <person name="Lloyd J.R."/>
        </authorList>
    </citation>
    <scope>NUCLEOTIDE SEQUENCE [LARGE SCALE GENOMIC DNA]</scope>
    <source>
        <strain evidence="5 6">DSM 15340</strain>
    </source>
</reference>
<dbReference type="Gene3D" id="1.10.287.950">
    <property type="entry name" value="Methyl-accepting chemotaxis protein"/>
    <property type="match status" value="1"/>
</dbReference>
<dbReference type="AlphaFoldDB" id="A0A1S2L9T7"/>
<sequence length="318" mass="35597">MFISKSSYQNLLNEKEDISTKLKETENKLQQKEQAINHFLQTLDKDLASILKQHDSVNNQHNMLSELVGKIKFRFENVNEISIQSSNNSVETTKKGTSLIESSDNMQEKSKEGQEAVEKVRKLIHKLGDEAKQTSASMTQLGSRSKEIEGIVNVINDIAEQTNLLALNASIEAARAGEHGKGFAVVADEVRKLAENTSESTRSISTLINHMKQDTEKALNDSHTSLVAIKEGISLSDQTSQSINSIIEAINYVQNNVNDLINCIEEQKVYSKNVMEQVHLTTEVFEEANQMIIKHIEDAEVVDIKLQEGINGLKTFER</sequence>
<gene>
    <name evidence="5" type="ORF">BKP35_17565</name>
</gene>
<dbReference type="InterPro" id="IPR004089">
    <property type="entry name" value="MCPsignal_dom"/>
</dbReference>
<organism evidence="5 6">
    <name type="scientific">Anaerobacillus arseniciselenatis</name>
    <dbReference type="NCBI Taxonomy" id="85682"/>
    <lineage>
        <taxon>Bacteria</taxon>
        <taxon>Bacillati</taxon>
        <taxon>Bacillota</taxon>
        <taxon>Bacilli</taxon>
        <taxon>Bacillales</taxon>
        <taxon>Bacillaceae</taxon>
        <taxon>Anaerobacillus</taxon>
    </lineage>
</organism>
<keyword evidence="6" id="KW-1185">Reference proteome</keyword>
<dbReference type="GO" id="GO:0016020">
    <property type="term" value="C:membrane"/>
    <property type="evidence" value="ECO:0007669"/>
    <property type="project" value="InterPro"/>
</dbReference>
<protein>
    <recommendedName>
        <fullName evidence="4">Methyl-accepting transducer domain-containing protein</fullName>
    </recommendedName>
</protein>
<dbReference type="Pfam" id="PF00015">
    <property type="entry name" value="MCPsignal"/>
    <property type="match status" value="1"/>
</dbReference>
<evidence type="ECO:0000313" key="5">
    <source>
        <dbReference type="EMBL" id="OIJ08527.1"/>
    </source>
</evidence>
<evidence type="ECO:0000256" key="2">
    <source>
        <dbReference type="PROSITE-ProRule" id="PRU00284"/>
    </source>
</evidence>
<comment type="caution">
    <text evidence="5">The sequence shown here is derived from an EMBL/GenBank/DDBJ whole genome shotgun (WGS) entry which is preliminary data.</text>
</comment>
<dbReference type="Proteomes" id="UP000180098">
    <property type="component" value="Unassembled WGS sequence"/>
</dbReference>
<keyword evidence="1 2" id="KW-0807">Transducer</keyword>
<dbReference type="OrthoDB" id="9807021at2"/>
<proteinExistence type="predicted"/>
<dbReference type="GO" id="GO:0007165">
    <property type="term" value="P:signal transduction"/>
    <property type="evidence" value="ECO:0007669"/>
    <property type="project" value="UniProtKB-KW"/>
</dbReference>
<keyword evidence="3" id="KW-0175">Coiled coil</keyword>